<dbReference type="PANTHER" id="PTHR23355:SF42">
    <property type="entry name" value="RIBONUCLEASE II, CHLOROPLASTIC_MITOCHONDRIAL"/>
    <property type="match status" value="1"/>
</dbReference>
<dbReference type="Gene3D" id="2.40.50.140">
    <property type="entry name" value="Nucleic acid-binding proteins"/>
    <property type="match status" value="1"/>
</dbReference>
<gene>
    <name evidence="2" type="ORF">BECKFW1821A_GA0114235_105018</name>
</gene>
<dbReference type="InterPro" id="IPR036388">
    <property type="entry name" value="WH-like_DNA-bd_sf"/>
</dbReference>
<dbReference type="Pfam" id="PF23161">
    <property type="entry name" value="HTH_RNase_II"/>
    <property type="match status" value="1"/>
</dbReference>
<dbReference type="Gene3D" id="1.10.10.10">
    <property type="entry name" value="Winged helix-like DNA-binding domain superfamily/Winged helix DNA-binding domain"/>
    <property type="match status" value="1"/>
</dbReference>
<dbReference type="GO" id="GO:0000175">
    <property type="term" value="F:3'-5'-RNA exonuclease activity"/>
    <property type="evidence" value="ECO:0007669"/>
    <property type="project" value="TreeGrafter"/>
</dbReference>
<dbReference type="Pfam" id="PF00773">
    <property type="entry name" value="RNB"/>
    <property type="match status" value="1"/>
</dbReference>
<dbReference type="InterPro" id="IPR056404">
    <property type="entry name" value="HTH_RNase_II"/>
</dbReference>
<dbReference type="SMART" id="SM00955">
    <property type="entry name" value="RNB"/>
    <property type="match status" value="1"/>
</dbReference>
<dbReference type="AlphaFoldDB" id="A0A450SM60"/>
<dbReference type="PANTHER" id="PTHR23355">
    <property type="entry name" value="RIBONUCLEASE"/>
    <property type="match status" value="1"/>
</dbReference>
<dbReference type="GO" id="GO:0006402">
    <property type="term" value="P:mRNA catabolic process"/>
    <property type="evidence" value="ECO:0007669"/>
    <property type="project" value="TreeGrafter"/>
</dbReference>
<name>A0A450SM60_9GAMM</name>
<sequence length="626" mass="69952">MTETFLQNSLVLYKSKPARVVSVADKLEIELDGGQTQRVRPKDVLMIHPGPIHSVRELTSRTGDIETVCELLADSSVDLPELTELLYGDDSPSSRWNTWQLVIEGIYFYGTPDSIHAHTPKDAEQKLAEREAKAKRDRAWKDFLERIQSGLPLKPEDTDHLEDTKALALAKTGQSRLLRKLGIEQTPAEAHALLLRVKHWDDWINPYPTRVGLDTDAPRIPIETKLSIPDLTNDDRRDLTHLPAFAIDDEGNQDPDDAISLEGERLWIHVADVAAAVAPGSAVDLEARNRGATLYLPELTAPMLPERIAEELGLGKKEISPALSFGLDLDTDGAVIRTEVVPSLIRVQRLTYSMVEEQMEEDPFRHLWQIAKAARERRRTAGATFITFPEVAIRIVDKEVHIRPLPQLNSRTMVAEAMIMASNAAAQFAIARDIPFPFITQAGSEASSGPREQPQTLAEMYAFRRKLAPRQIGTTPSPHQGLGLTCYTQVTSPLRRYLDLVAHQQLRAYLRGEKTIDTAGIIERIGATQAAIAGTRKGERLSNRHWTMVYLRRHADWRGEGILVEKGEKRGTVLIPELGLDAQIRYRGDPPLNHVFTLTLNKVDLPQLSPYFTVGTPTAQKPHARA</sequence>
<dbReference type="InterPro" id="IPR001900">
    <property type="entry name" value="RNase_II/R"/>
</dbReference>
<dbReference type="InterPro" id="IPR050180">
    <property type="entry name" value="RNR_Ribonuclease"/>
</dbReference>
<organism evidence="2">
    <name type="scientific">Candidatus Kentrum sp. FW</name>
    <dbReference type="NCBI Taxonomy" id="2126338"/>
    <lineage>
        <taxon>Bacteria</taxon>
        <taxon>Pseudomonadati</taxon>
        <taxon>Pseudomonadota</taxon>
        <taxon>Gammaproteobacteria</taxon>
        <taxon>Candidatus Kentrum</taxon>
    </lineage>
</organism>
<evidence type="ECO:0000259" key="1">
    <source>
        <dbReference type="SMART" id="SM00955"/>
    </source>
</evidence>
<accession>A0A450SM60</accession>
<dbReference type="SUPFAM" id="SSF50249">
    <property type="entry name" value="Nucleic acid-binding proteins"/>
    <property type="match status" value="2"/>
</dbReference>
<dbReference type="GO" id="GO:0003723">
    <property type="term" value="F:RNA binding"/>
    <property type="evidence" value="ECO:0007669"/>
    <property type="project" value="InterPro"/>
</dbReference>
<dbReference type="EMBL" id="CAADEW010000050">
    <property type="protein sequence ID" value="VFJ54840.1"/>
    <property type="molecule type" value="Genomic_DNA"/>
</dbReference>
<proteinExistence type="predicted"/>
<evidence type="ECO:0000313" key="2">
    <source>
        <dbReference type="EMBL" id="VFJ54840.1"/>
    </source>
</evidence>
<protein>
    <submittedName>
        <fullName evidence="2">Exoribonuclease-2</fullName>
    </submittedName>
</protein>
<dbReference type="InterPro" id="IPR012340">
    <property type="entry name" value="NA-bd_OB-fold"/>
</dbReference>
<reference evidence="2" key="1">
    <citation type="submission" date="2019-02" db="EMBL/GenBank/DDBJ databases">
        <authorList>
            <person name="Gruber-Vodicka R. H."/>
            <person name="Seah K. B. B."/>
        </authorList>
    </citation>
    <scope>NUCLEOTIDE SEQUENCE</scope>
    <source>
        <strain evidence="2">BECK_BZ15</strain>
    </source>
</reference>
<dbReference type="GO" id="GO:0000932">
    <property type="term" value="C:P-body"/>
    <property type="evidence" value="ECO:0007669"/>
    <property type="project" value="TreeGrafter"/>
</dbReference>
<feature type="domain" description="RNB" evidence="1">
    <location>
        <begin position="236"/>
        <end position="512"/>
    </location>
</feature>